<keyword evidence="9" id="KW-0007">Acetylation</keyword>
<dbReference type="Pfam" id="PF01853">
    <property type="entry name" value="MOZ_SAS"/>
    <property type="match status" value="1"/>
</dbReference>
<dbReference type="InterPro" id="IPR040706">
    <property type="entry name" value="Zf-MYST"/>
</dbReference>
<keyword evidence="6" id="KW-0227">DNA damage</keyword>
<accession>A0A815BTL8</accession>
<dbReference type="InterPro" id="IPR025995">
    <property type="entry name" value="Tudor-knot"/>
</dbReference>
<evidence type="ECO:0000256" key="2">
    <source>
        <dbReference type="ARBA" id="ARBA00010107"/>
    </source>
</evidence>
<feature type="active site" description="Proton donor/acceptor" evidence="15">
    <location>
        <position position="394"/>
    </location>
</feature>
<name>A0A815BTL8_ADIRI</name>
<dbReference type="GO" id="GO:0035267">
    <property type="term" value="C:NuA4 histone acetyltransferase complex"/>
    <property type="evidence" value="ECO:0007669"/>
    <property type="project" value="TreeGrafter"/>
</dbReference>
<keyword evidence="12" id="KW-0234">DNA repair</keyword>
<keyword evidence="14" id="KW-0012">Acyltransferase</keyword>
<dbReference type="FunFam" id="3.30.60.60:FF:000001">
    <property type="entry name" value="Histone acetyltransferase"/>
    <property type="match status" value="1"/>
</dbReference>
<evidence type="ECO:0000256" key="5">
    <source>
        <dbReference type="ARBA" id="ARBA00022723"/>
    </source>
</evidence>
<dbReference type="Gene3D" id="3.30.60.60">
    <property type="entry name" value="N-acetyl transferase-like"/>
    <property type="match status" value="1"/>
</dbReference>
<evidence type="ECO:0000256" key="13">
    <source>
        <dbReference type="ARBA" id="ARBA00023242"/>
    </source>
</evidence>
<dbReference type="Gene3D" id="1.10.10.10">
    <property type="entry name" value="Winged helix-like DNA-binding domain superfamily/Winged helix DNA-binding domain"/>
    <property type="match status" value="1"/>
</dbReference>
<comment type="caution">
    <text evidence="19">The sequence shown here is derived from an EMBL/GenBank/DDBJ whole genome shotgun (WGS) entry which is preliminary data.</text>
</comment>
<evidence type="ECO:0000256" key="15">
    <source>
        <dbReference type="PIRSR" id="PIRSR602717-51"/>
    </source>
</evidence>
<evidence type="ECO:0000256" key="16">
    <source>
        <dbReference type="SAM" id="MobiDB-lite"/>
    </source>
</evidence>
<evidence type="ECO:0000256" key="4">
    <source>
        <dbReference type="ARBA" id="ARBA00022679"/>
    </source>
</evidence>
<dbReference type="Pfam" id="PF11717">
    <property type="entry name" value="Tudor-knot"/>
    <property type="match status" value="1"/>
</dbReference>
<dbReference type="AlphaFoldDB" id="A0A815BTL8"/>
<keyword evidence="7" id="KW-0863">Zinc-finger</keyword>
<evidence type="ECO:0000256" key="14">
    <source>
        <dbReference type="ARBA" id="ARBA00023315"/>
    </source>
</evidence>
<keyword evidence="5" id="KW-0479">Metal-binding</keyword>
<keyword evidence="8" id="KW-0862">Zinc</keyword>
<dbReference type="Gene3D" id="3.40.630.30">
    <property type="match status" value="1"/>
</dbReference>
<keyword evidence="13" id="KW-0539">Nucleus</keyword>
<feature type="domain" description="MYST-type HAT" evidence="18">
    <location>
        <begin position="218"/>
        <end position="494"/>
    </location>
</feature>
<dbReference type="GO" id="GO:0006355">
    <property type="term" value="P:regulation of DNA-templated transcription"/>
    <property type="evidence" value="ECO:0007669"/>
    <property type="project" value="InterPro"/>
</dbReference>
<keyword evidence="17" id="KW-0732">Signal</keyword>
<evidence type="ECO:0000313" key="20">
    <source>
        <dbReference type="Proteomes" id="UP000663852"/>
    </source>
</evidence>
<dbReference type="Proteomes" id="UP000663852">
    <property type="component" value="Unassembled WGS sequence"/>
</dbReference>
<dbReference type="InterPro" id="IPR016181">
    <property type="entry name" value="Acyl_CoA_acyltransferase"/>
</dbReference>
<dbReference type="GO" id="GO:0008270">
    <property type="term" value="F:zinc ion binding"/>
    <property type="evidence" value="ECO:0007669"/>
    <property type="project" value="UniProtKB-KW"/>
</dbReference>
<evidence type="ECO:0000256" key="8">
    <source>
        <dbReference type="ARBA" id="ARBA00022833"/>
    </source>
</evidence>
<keyword evidence="11" id="KW-0804">Transcription</keyword>
<evidence type="ECO:0000256" key="1">
    <source>
        <dbReference type="ARBA" id="ARBA00004123"/>
    </source>
</evidence>
<sequence>MIHHYPIIIWCFKFLYMVQKMPMVTEPAPTKLTDTPLEPIGPLDTKVVQCLPKMTEGCLVPVYMDIQQAFVPAEIVSIREINGVHEFYIHYVNYNRRLDEWVTVDRMNLKELTPPSSSSSSSNNISHEIPVTSLPRTVQPSTTTTAAAAAASGAAELPLGNTTTFFLSDDADSLNSDLSRAATLPSLTDPLPATATPIAPTIARGNGNAHHSGAHSITKVKNINMIHLGRYFIKPWYFSPYPEEFTASSVVYICEFCLKYCKDVEALKRHRTKCTLFHPPGNEIYRNGTISFFEIDGRKNKSYAHNICLLAKLFLDHKTLYYDTDPFMFYILTEFDAQGFHIVGYFSKDKESSEDYNLSCILTLPPYQKKGYGHFMIEFSYTLSKLEGKIGTPEKPLSDLGLLSYRRYWSEAILQTLLKHKPKDNETDYPSLSINDLSEMTAIKKEDVLAALQNLNIIRYHQGSYVLSIPKDLFDSYQDKRRLRVDAKNLFWTPRVTTKSTNQFQSK</sequence>
<dbReference type="SUPFAM" id="SSF55729">
    <property type="entry name" value="Acyl-CoA N-acyltransferases (Nat)"/>
    <property type="match status" value="1"/>
</dbReference>
<evidence type="ECO:0000256" key="12">
    <source>
        <dbReference type="ARBA" id="ARBA00023204"/>
    </source>
</evidence>
<dbReference type="InterPro" id="IPR000953">
    <property type="entry name" value="Chromo/chromo_shadow_dom"/>
</dbReference>
<feature type="region of interest" description="Disordered" evidence="16">
    <location>
        <begin position="112"/>
        <end position="144"/>
    </location>
</feature>
<evidence type="ECO:0000256" key="3">
    <source>
        <dbReference type="ARBA" id="ARBA00013184"/>
    </source>
</evidence>
<evidence type="ECO:0000256" key="7">
    <source>
        <dbReference type="ARBA" id="ARBA00022771"/>
    </source>
</evidence>
<organism evidence="19 20">
    <name type="scientific">Adineta ricciae</name>
    <name type="common">Rotifer</name>
    <dbReference type="NCBI Taxonomy" id="249248"/>
    <lineage>
        <taxon>Eukaryota</taxon>
        <taxon>Metazoa</taxon>
        <taxon>Spiralia</taxon>
        <taxon>Gnathifera</taxon>
        <taxon>Rotifera</taxon>
        <taxon>Eurotatoria</taxon>
        <taxon>Bdelloidea</taxon>
        <taxon>Adinetida</taxon>
        <taxon>Adinetidae</taxon>
        <taxon>Adineta</taxon>
    </lineage>
</organism>
<dbReference type="Gene3D" id="2.30.30.140">
    <property type="match status" value="1"/>
</dbReference>
<dbReference type="GO" id="GO:0003682">
    <property type="term" value="F:chromatin binding"/>
    <property type="evidence" value="ECO:0007669"/>
    <property type="project" value="UniProtKB-ARBA"/>
</dbReference>
<dbReference type="PROSITE" id="PS51726">
    <property type="entry name" value="MYST_HAT"/>
    <property type="match status" value="1"/>
</dbReference>
<evidence type="ECO:0000256" key="6">
    <source>
        <dbReference type="ARBA" id="ARBA00022763"/>
    </source>
</evidence>
<feature type="chain" id="PRO_5033015222" description="histone acetyltransferase" evidence="17">
    <location>
        <begin position="21"/>
        <end position="507"/>
    </location>
</feature>
<evidence type="ECO:0000256" key="17">
    <source>
        <dbReference type="SAM" id="SignalP"/>
    </source>
</evidence>
<dbReference type="InterPro" id="IPR036388">
    <property type="entry name" value="WH-like_DNA-bd_sf"/>
</dbReference>
<gene>
    <name evidence="19" type="ORF">EDS130_LOCUS29187</name>
</gene>
<evidence type="ECO:0000259" key="18">
    <source>
        <dbReference type="PROSITE" id="PS51726"/>
    </source>
</evidence>
<dbReference type="SMART" id="SM00298">
    <property type="entry name" value="CHROMO"/>
    <property type="match status" value="1"/>
</dbReference>
<dbReference type="InterPro" id="IPR050603">
    <property type="entry name" value="MYST_HAT"/>
</dbReference>
<dbReference type="FunFam" id="1.10.10.10:FF:000022">
    <property type="entry name" value="Histone acetyltransferase"/>
    <property type="match status" value="1"/>
</dbReference>
<dbReference type="GO" id="GO:0046972">
    <property type="term" value="F:histone H4K16 acetyltransferase activity"/>
    <property type="evidence" value="ECO:0007669"/>
    <property type="project" value="TreeGrafter"/>
</dbReference>
<comment type="subcellular location">
    <subcellularLocation>
        <location evidence="1">Nucleus</location>
    </subcellularLocation>
</comment>
<evidence type="ECO:0000313" key="19">
    <source>
        <dbReference type="EMBL" id="CAF1274049.1"/>
    </source>
</evidence>
<dbReference type="InterPro" id="IPR016197">
    <property type="entry name" value="Chromo-like_dom_sf"/>
</dbReference>
<dbReference type="OrthoDB" id="787137at2759"/>
<dbReference type="SUPFAM" id="SSF54160">
    <property type="entry name" value="Chromo domain-like"/>
    <property type="match status" value="1"/>
</dbReference>
<keyword evidence="10" id="KW-0805">Transcription regulation</keyword>
<dbReference type="FunFam" id="2.30.30.140:FF:000013">
    <property type="entry name" value="Histone acetyltransferase"/>
    <property type="match status" value="1"/>
</dbReference>
<protein>
    <recommendedName>
        <fullName evidence="3">histone acetyltransferase</fullName>
        <ecNumber evidence="3">2.3.1.48</ecNumber>
    </recommendedName>
</protein>
<evidence type="ECO:0000256" key="11">
    <source>
        <dbReference type="ARBA" id="ARBA00023163"/>
    </source>
</evidence>
<keyword evidence="4" id="KW-0808">Transferase</keyword>
<comment type="similarity">
    <text evidence="2">Belongs to the MYST (SAS/MOZ) family.</text>
</comment>
<dbReference type="InterPro" id="IPR002717">
    <property type="entry name" value="HAT_MYST-type"/>
</dbReference>
<dbReference type="GO" id="GO:0005634">
    <property type="term" value="C:nucleus"/>
    <property type="evidence" value="ECO:0007669"/>
    <property type="project" value="UniProtKB-SubCell"/>
</dbReference>
<dbReference type="PANTHER" id="PTHR10615:SF219">
    <property type="entry name" value="HISTONE ACETYLTRANSFERASE KAT5"/>
    <property type="match status" value="1"/>
</dbReference>
<dbReference type="EC" id="2.3.1.48" evidence="3"/>
<dbReference type="GO" id="GO:0000724">
    <property type="term" value="P:double-strand break repair via homologous recombination"/>
    <property type="evidence" value="ECO:0007669"/>
    <property type="project" value="TreeGrafter"/>
</dbReference>
<feature type="signal peptide" evidence="17">
    <location>
        <begin position="1"/>
        <end position="20"/>
    </location>
</feature>
<reference evidence="19" key="1">
    <citation type="submission" date="2021-02" db="EMBL/GenBank/DDBJ databases">
        <authorList>
            <person name="Nowell W R."/>
        </authorList>
    </citation>
    <scope>NUCLEOTIDE SEQUENCE</scope>
</reference>
<dbReference type="Pfam" id="PF17772">
    <property type="entry name" value="zf-MYST"/>
    <property type="match status" value="1"/>
</dbReference>
<dbReference type="EMBL" id="CAJNOJ010000195">
    <property type="protein sequence ID" value="CAF1274049.1"/>
    <property type="molecule type" value="Genomic_DNA"/>
</dbReference>
<dbReference type="PANTHER" id="PTHR10615">
    <property type="entry name" value="HISTONE ACETYLTRANSFERASE"/>
    <property type="match status" value="1"/>
</dbReference>
<evidence type="ECO:0000256" key="9">
    <source>
        <dbReference type="ARBA" id="ARBA00022990"/>
    </source>
</evidence>
<dbReference type="FunFam" id="3.40.630.30:FF:000002">
    <property type="entry name" value="Histone acetyltransferase"/>
    <property type="match status" value="1"/>
</dbReference>
<evidence type="ECO:0000256" key="10">
    <source>
        <dbReference type="ARBA" id="ARBA00023015"/>
    </source>
</evidence>
<proteinExistence type="inferred from homology"/>